<dbReference type="RefSeq" id="WP_056962687.1">
    <property type="nucleotide sequence ID" value="NZ_AZEU01000063.1"/>
</dbReference>
<evidence type="ECO:0000256" key="1">
    <source>
        <dbReference type="SAM" id="Phobius"/>
    </source>
</evidence>
<proteinExistence type="predicted"/>
<keyword evidence="1" id="KW-0812">Transmembrane</keyword>
<keyword evidence="3" id="KW-1185">Reference proteome</keyword>
<evidence type="ECO:0008006" key="4">
    <source>
        <dbReference type="Google" id="ProtNLM"/>
    </source>
</evidence>
<dbReference type="AlphaFoldDB" id="A0A0R1R3K8"/>
<keyword evidence="1" id="KW-1133">Transmembrane helix</keyword>
<feature type="transmembrane region" description="Helical" evidence="1">
    <location>
        <begin position="33"/>
        <end position="56"/>
    </location>
</feature>
<protein>
    <recommendedName>
        <fullName evidence="4">DUF3899 domain-containing protein</fullName>
    </recommendedName>
</protein>
<keyword evidence="1" id="KW-0472">Membrane</keyword>
<dbReference type="PATRIC" id="fig|1423769.4.peg.3249"/>
<evidence type="ECO:0000313" key="2">
    <source>
        <dbReference type="EMBL" id="KRL50974.1"/>
    </source>
</evidence>
<sequence>MMSVLKYLGNTLQLMILSVVIITVYAITPDGKIVYALSPFLLYMLISTFISGPFMLPKIRHLTHHWFLSAKAKRNYFHFRETVHQSPYLFDPVKFYAEPQDIGKSEELQNISGYIVLLLVVSLFSPLLFGLWALIKGFQQILPN</sequence>
<feature type="transmembrane region" description="Helical" evidence="1">
    <location>
        <begin position="114"/>
        <end position="135"/>
    </location>
</feature>
<reference evidence="2 3" key="1">
    <citation type="journal article" date="2015" name="Genome Announc.">
        <title>Expanding the biotechnology potential of lactobacilli through comparative genomics of 213 strains and associated genera.</title>
        <authorList>
            <person name="Sun Z."/>
            <person name="Harris H.M."/>
            <person name="McCann A."/>
            <person name="Guo C."/>
            <person name="Argimon S."/>
            <person name="Zhang W."/>
            <person name="Yang X."/>
            <person name="Jeffery I.B."/>
            <person name="Cooney J.C."/>
            <person name="Kagawa T.F."/>
            <person name="Liu W."/>
            <person name="Song Y."/>
            <person name="Salvetti E."/>
            <person name="Wrobel A."/>
            <person name="Rasinkangas P."/>
            <person name="Parkhill J."/>
            <person name="Rea M.C."/>
            <person name="O'Sullivan O."/>
            <person name="Ritari J."/>
            <person name="Douillard F.P."/>
            <person name="Paul Ross R."/>
            <person name="Yang R."/>
            <person name="Briner A.E."/>
            <person name="Felis G.E."/>
            <person name="de Vos W.M."/>
            <person name="Barrangou R."/>
            <person name="Klaenhammer T.R."/>
            <person name="Caufield P.W."/>
            <person name="Cui Y."/>
            <person name="Zhang H."/>
            <person name="O'Toole P.W."/>
        </authorList>
    </citation>
    <scope>NUCLEOTIDE SEQUENCE [LARGE SCALE GENOMIC DNA]</scope>
    <source>
        <strain evidence="2 3">DSM 13343</strain>
    </source>
</reference>
<comment type="caution">
    <text evidence="2">The sequence shown here is derived from an EMBL/GenBank/DDBJ whole genome shotgun (WGS) entry which is preliminary data.</text>
</comment>
<dbReference type="EMBL" id="AZEU01000063">
    <property type="protein sequence ID" value="KRL50974.1"/>
    <property type="molecule type" value="Genomic_DNA"/>
</dbReference>
<accession>A0A0R1R3K8</accession>
<gene>
    <name evidence="2" type="ORF">FD01_GL003010</name>
</gene>
<organism evidence="2 3">
    <name type="scientific">Lacticaseibacillus manihotivorans DSM 13343 = JCM 12514</name>
    <dbReference type="NCBI Taxonomy" id="1423769"/>
    <lineage>
        <taxon>Bacteria</taxon>
        <taxon>Bacillati</taxon>
        <taxon>Bacillota</taxon>
        <taxon>Bacilli</taxon>
        <taxon>Lactobacillales</taxon>
        <taxon>Lactobacillaceae</taxon>
        <taxon>Lacticaseibacillus</taxon>
    </lineage>
</organism>
<evidence type="ECO:0000313" key="3">
    <source>
        <dbReference type="Proteomes" id="UP000051790"/>
    </source>
</evidence>
<dbReference type="Proteomes" id="UP000051790">
    <property type="component" value="Unassembled WGS sequence"/>
</dbReference>
<dbReference type="OrthoDB" id="9894162at2"/>
<name>A0A0R1R3K8_9LACO</name>
<feature type="transmembrane region" description="Helical" evidence="1">
    <location>
        <begin position="7"/>
        <end position="27"/>
    </location>
</feature>